<sequence>MDAEILESSKALSRLRHPDGRFARHPDTGREETVGFFVSPYPDREQAIPAQDFRPADLLRFAKVNADLFAQEGHYLGAWHDPETGVVSLDVSVKTTSAEQARSLAEQHHQVAFYDAQTGGSVEVSTTARDRIASLNEGKEER</sequence>
<evidence type="ECO:0000256" key="1">
    <source>
        <dbReference type="SAM" id="MobiDB-lite"/>
    </source>
</evidence>
<feature type="compositionally biased region" description="Basic and acidic residues" evidence="1">
    <location>
        <begin position="16"/>
        <end position="28"/>
    </location>
</feature>
<reference evidence="3" key="1">
    <citation type="submission" date="2017-03" db="EMBL/GenBank/DDBJ databases">
        <authorList>
            <person name="Lund M.B."/>
        </authorList>
    </citation>
    <scope>NUCLEOTIDE SEQUENCE [LARGE SCALE GENOMIC DNA]</scope>
</reference>
<dbReference type="AlphaFoldDB" id="A0A2A6FU85"/>
<organism evidence="2 3">
    <name type="scientific">Candidatus Lumbricidiphila eiseniae</name>
    <dbReference type="NCBI Taxonomy" id="1969409"/>
    <lineage>
        <taxon>Bacteria</taxon>
        <taxon>Bacillati</taxon>
        <taxon>Actinomycetota</taxon>
        <taxon>Actinomycetes</taxon>
        <taxon>Micrococcales</taxon>
        <taxon>Microbacteriaceae</taxon>
        <taxon>Candidatus Lumbricidiphila</taxon>
    </lineage>
</organism>
<proteinExistence type="predicted"/>
<dbReference type="EMBL" id="NAEP01000013">
    <property type="protein sequence ID" value="PDQ36475.1"/>
    <property type="molecule type" value="Genomic_DNA"/>
</dbReference>
<evidence type="ECO:0000313" key="2">
    <source>
        <dbReference type="EMBL" id="PDQ36475.1"/>
    </source>
</evidence>
<feature type="region of interest" description="Disordered" evidence="1">
    <location>
        <begin position="1"/>
        <end position="28"/>
    </location>
</feature>
<evidence type="ECO:0000313" key="3">
    <source>
        <dbReference type="Proteomes" id="UP000219994"/>
    </source>
</evidence>
<dbReference type="Proteomes" id="UP000219994">
    <property type="component" value="Unassembled WGS sequence"/>
</dbReference>
<gene>
    <name evidence="2" type="ORF">B5766_00565</name>
</gene>
<accession>A0A2A6FU85</accession>
<comment type="caution">
    <text evidence="2">The sequence shown here is derived from an EMBL/GenBank/DDBJ whole genome shotgun (WGS) entry which is preliminary data.</text>
</comment>
<protein>
    <submittedName>
        <fullName evidence="2">Uncharacterized protein</fullName>
    </submittedName>
</protein>
<name>A0A2A6FU85_9MICO</name>